<dbReference type="PaxDb" id="195103-CPF_2918"/>
<keyword evidence="3" id="KW-1185">Reference proteome</keyword>
<dbReference type="GeneID" id="93000803"/>
<evidence type="ECO:0008006" key="4">
    <source>
        <dbReference type="Google" id="ProtNLM"/>
    </source>
</evidence>
<dbReference type="HOGENOM" id="CLU_1037100_0_0_9"/>
<dbReference type="Proteomes" id="UP000001823">
    <property type="component" value="Chromosome"/>
</dbReference>
<organism evidence="2 3">
    <name type="scientific">Clostridium perfringens (strain ATCC 13124 / DSM 756 / JCM 1290 / NCIMB 6125 / NCTC 8237 / Type A)</name>
    <dbReference type="NCBI Taxonomy" id="195103"/>
    <lineage>
        <taxon>Bacteria</taxon>
        <taxon>Bacillati</taxon>
        <taxon>Bacillota</taxon>
        <taxon>Clostridia</taxon>
        <taxon>Eubacteriales</taxon>
        <taxon>Clostridiaceae</taxon>
        <taxon>Clostridium</taxon>
    </lineage>
</organism>
<gene>
    <name evidence="2" type="ordered locus">CPF_2918</name>
</gene>
<dbReference type="AlphaFoldDB" id="A0A0H2YQL9"/>
<evidence type="ECO:0000256" key="1">
    <source>
        <dbReference type="SAM" id="MobiDB-lite"/>
    </source>
</evidence>
<feature type="region of interest" description="Disordered" evidence="1">
    <location>
        <begin position="35"/>
        <end position="90"/>
    </location>
</feature>
<sequence>MRKKLIITAIIGLILIGGTTTGIVLNNNYFKEKQESVAEKEEHISSEKDQNNKDEKEENNTGDLEESKENNEKDSSNKEDSNKKPEEQEVNDKYTIFYKARDAYNREDFDEAIRLYETITDKDVLAKVEYEKDRFYFAKKINDEINEGQKLYDSGKYFEAKVFMSKLIRGNYMLPNQEARANKIYEEASSKVTKEEVEKVNGKFTFEKAVELVKKEIGDNPNNTYENFQEYTDINGAKVYQVIVKKNGDSNNSELFVVSSDGSVLSGS</sequence>
<dbReference type="STRING" id="195103.CPF_2918"/>
<proteinExistence type="predicted"/>
<dbReference type="EMBL" id="CP000246">
    <property type="protein sequence ID" value="ABG82671.1"/>
    <property type="molecule type" value="Genomic_DNA"/>
</dbReference>
<reference evidence="2 3" key="1">
    <citation type="journal article" date="2006" name="Genome Res.">
        <title>Skewed genomic variability in strains of the toxigenic bacterial pathogen, Clostridium perfringens.</title>
        <authorList>
            <person name="Myers G.S."/>
            <person name="Rasko D.A."/>
            <person name="Cheung J.K."/>
            <person name="Ravel J."/>
            <person name="Seshadri R."/>
            <person name="Deboy R.T."/>
            <person name="Ren Q."/>
            <person name="Varga J."/>
            <person name="Awad M.M."/>
            <person name="Brinkac L.M."/>
            <person name="Daugherty S.C."/>
            <person name="Haft D.H."/>
            <person name="Dodson R.J."/>
            <person name="Madupu R."/>
            <person name="Nelson W.C."/>
            <person name="Rosovitz M.J."/>
            <person name="Sullivan S.A."/>
            <person name="Khouri H."/>
            <person name="Dimitrov G.I."/>
            <person name="Watkins K.L."/>
            <person name="Mulligan S."/>
            <person name="Benton J."/>
            <person name="Radune D."/>
            <person name="Fisher D.J."/>
            <person name="Atkins H.S."/>
            <person name="Hiscox T."/>
            <person name="Jost B.H."/>
            <person name="Billington S.J."/>
            <person name="Songer J.G."/>
            <person name="McClane B.A."/>
            <person name="Titball R.W."/>
            <person name="Rood J.I."/>
            <person name="Melville S.B."/>
            <person name="Paulsen I.T."/>
        </authorList>
    </citation>
    <scope>NUCLEOTIDE SEQUENCE [LARGE SCALE GENOMIC DNA]</scope>
    <source>
        <strain evidence="3">ATCC 13124 / DSM 756 / JCM 1290 / NCIMB 6125 / NCTC 8237 / S 107 / Type A</strain>
    </source>
</reference>
<name>A0A0H2YQL9_CLOP1</name>
<evidence type="ECO:0000313" key="2">
    <source>
        <dbReference type="EMBL" id="ABG82671.1"/>
    </source>
</evidence>
<dbReference type="KEGG" id="cpf:CPF_2918"/>
<dbReference type="RefSeq" id="WP_003456862.1">
    <property type="nucleotide sequence ID" value="NC_008261.1"/>
</dbReference>
<protein>
    <recommendedName>
        <fullName evidence="4">PepSY domain-containing protein</fullName>
    </recommendedName>
</protein>
<accession>A0A0H2YQL9</accession>
<evidence type="ECO:0000313" key="3">
    <source>
        <dbReference type="Proteomes" id="UP000001823"/>
    </source>
</evidence>